<name>A0A1H6VA93_9BACT</name>
<keyword evidence="2" id="KW-1185">Reference proteome</keyword>
<reference evidence="1 2" key="1">
    <citation type="submission" date="2016-10" db="EMBL/GenBank/DDBJ databases">
        <authorList>
            <person name="de Groot N.N."/>
        </authorList>
    </citation>
    <scope>NUCLEOTIDE SEQUENCE [LARGE SCALE GENOMIC DNA]</scope>
    <source>
        <strain evidence="1 2">DSM 19938</strain>
    </source>
</reference>
<sequence>MLKRSVLFLFILSLQLINCKQAKSFVSASELPNYDRQAADHILFLDFLLTQEGKNAAVKAKLVNSIAGNGRMKDLGSARIQQNQIKAVHFFTDKRQPVEIFYEHPLFRSVEVFSKDGTLSQDAQVARKGILSIRVQDDPAREKIDLYSVTPEGELKIYSLLVKK</sequence>
<dbReference type="Proteomes" id="UP000199532">
    <property type="component" value="Unassembled WGS sequence"/>
</dbReference>
<protein>
    <submittedName>
        <fullName evidence="1">Uncharacterized protein</fullName>
    </submittedName>
</protein>
<gene>
    <name evidence="1" type="ORF">SAMN04487995_2812</name>
</gene>
<evidence type="ECO:0000313" key="1">
    <source>
        <dbReference type="EMBL" id="SEI97175.1"/>
    </source>
</evidence>
<dbReference type="RefSeq" id="WP_090335788.1">
    <property type="nucleotide sequence ID" value="NZ_FNXY01000004.1"/>
</dbReference>
<proteinExistence type="predicted"/>
<evidence type="ECO:0000313" key="2">
    <source>
        <dbReference type="Proteomes" id="UP000199532"/>
    </source>
</evidence>
<dbReference type="EMBL" id="FNXY01000004">
    <property type="protein sequence ID" value="SEI97175.1"/>
    <property type="molecule type" value="Genomic_DNA"/>
</dbReference>
<dbReference type="AlphaFoldDB" id="A0A1H6VA93"/>
<organism evidence="1 2">
    <name type="scientific">Dyadobacter koreensis</name>
    <dbReference type="NCBI Taxonomy" id="408657"/>
    <lineage>
        <taxon>Bacteria</taxon>
        <taxon>Pseudomonadati</taxon>
        <taxon>Bacteroidota</taxon>
        <taxon>Cytophagia</taxon>
        <taxon>Cytophagales</taxon>
        <taxon>Spirosomataceae</taxon>
        <taxon>Dyadobacter</taxon>
    </lineage>
</organism>
<accession>A0A1H6VA93</accession>
<dbReference type="STRING" id="408657.SAMN04487995_2812"/>
<dbReference type="OrthoDB" id="957182at2"/>